<feature type="compositionally biased region" description="Basic and acidic residues" evidence="3">
    <location>
        <begin position="392"/>
        <end position="403"/>
    </location>
</feature>
<evidence type="ECO:0000259" key="5">
    <source>
        <dbReference type="PROSITE" id="PS50848"/>
    </source>
</evidence>
<proteinExistence type="predicted"/>
<dbReference type="InterPro" id="IPR023393">
    <property type="entry name" value="START-like_dom_sf"/>
</dbReference>
<evidence type="ECO:0000313" key="6">
    <source>
        <dbReference type="EMBL" id="TFJ81738.1"/>
    </source>
</evidence>
<feature type="region of interest" description="Disordered" evidence="3">
    <location>
        <begin position="382"/>
        <end position="403"/>
    </location>
</feature>
<dbReference type="SUPFAM" id="SSF55961">
    <property type="entry name" value="Bet v1-like"/>
    <property type="match status" value="1"/>
</dbReference>
<feature type="compositionally biased region" description="Low complexity" evidence="3">
    <location>
        <begin position="669"/>
        <end position="679"/>
    </location>
</feature>
<dbReference type="CDD" id="cd00177">
    <property type="entry name" value="START"/>
    <property type="match status" value="1"/>
</dbReference>
<dbReference type="EMBL" id="SDOX01000122">
    <property type="protein sequence ID" value="TFJ81738.1"/>
    <property type="molecule type" value="Genomic_DNA"/>
</dbReference>
<dbReference type="PANTHER" id="PTHR12136:SF41">
    <property type="entry name" value="PLECKSTRIN HOMOLOGY (PH) AND LIPID-BINDING START DOMAINS-CONTAINING PROTEIN"/>
    <property type="match status" value="1"/>
</dbReference>
<dbReference type="Pfam" id="PF01852">
    <property type="entry name" value="START"/>
    <property type="match status" value="1"/>
</dbReference>
<dbReference type="PROSITE" id="PS50848">
    <property type="entry name" value="START"/>
    <property type="match status" value="1"/>
</dbReference>
<evidence type="ECO:0000256" key="1">
    <source>
        <dbReference type="ARBA" id="ARBA00004240"/>
    </source>
</evidence>
<dbReference type="GO" id="GO:0008289">
    <property type="term" value="F:lipid binding"/>
    <property type="evidence" value="ECO:0007669"/>
    <property type="project" value="InterPro"/>
</dbReference>
<dbReference type="Gene3D" id="2.30.29.30">
    <property type="entry name" value="Pleckstrin-homology domain (PH domain)/Phosphotyrosine-binding domain (PTB)"/>
    <property type="match status" value="1"/>
</dbReference>
<feature type="region of interest" description="Disordered" evidence="3">
    <location>
        <begin position="236"/>
        <end position="267"/>
    </location>
</feature>
<dbReference type="Gene3D" id="3.30.530.20">
    <property type="match status" value="1"/>
</dbReference>
<feature type="region of interest" description="Disordered" evidence="3">
    <location>
        <begin position="184"/>
        <end position="221"/>
    </location>
</feature>
<name>A0A4D9CZC4_9STRA</name>
<protein>
    <recommendedName>
        <fullName evidence="8">START domain-containing protein</fullName>
    </recommendedName>
</protein>
<feature type="compositionally biased region" description="Low complexity" evidence="3">
    <location>
        <begin position="205"/>
        <end position="221"/>
    </location>
</feature>
<feature type="domain" description="START" evidence="5">
    <location>
        <begin position="500"/>
        <end position="613"/>
    </location>
</feature>
<accession>A0A4D9CZC4</accession>
<evidence type="ECO:0000256" key="2">
    <source>
        <dbReference type="ARBA" id="ARBA00022824"/>
    </source>
</evidence>
<dbReference type="PANTHER" id="PTHR12136">
    <property type="entry name" value="ENHANCED DISEASE RESISTANCE-RELATED"/>
    <property type="match status" value="1"/>
</dbReference>
<reference evidence="6 7" key="1">
    <citation type="submission" date="2019-01" db="EMBL/GenBank/DDBJ databases">
        <title>Nuclear Genome Assembly of the Microalgal Biofuel strain Nannochloropsis salina CCMP1776.</title>
        <authorList>
            <person name="Hovde B."/>
        </authorList>
    </citation>
    <scope>NUCLEOTIDE SEQUENCE [LARGE SCALE GENOMIC DNA]</scope>
    <source>
        <strain evidence="6 7">CCMP1776</strain>
    </source>
</reference>
<feature type="region of interest" description="Disordered" evidence="3">
    <location>
        <begin position="1"/>
        <end position="33"/>
    </location>
</feature>
<organism evidence="6 7">
    <name type="scientific">Nannochloropsis salina CCMP1776</name>
    <dbReference type="NCBI Taxonomy" id="1027361"/>
    <lineage>
        <taxon>Eukaryota</taxon>
        <taxon>Sar</taxon>
        <taxon>Stramenopiles</taxon>
        <taxon>Ochrophyta</taxon>
        <taxon>Eustigmatophyceae</taxon>
        <taxon>Eustigmatales</taxon>
        <taxon>Monodopsidaceae</taxon>
        <taxon>Microchloropsis</taxon>
        <taxon>Microchloropsis salina</taxon>
    </lineage>
</organism>
<dbReference type="PROSITE" id="PS50003">
    <property type="entry name" value="PH_DOMAIN"/>
    <property type="match status" value="1"/>
</dbReference>
<dbReference type="InterPro" id="IPR011993">
    <property type="entry name" value="PH-like_dom_sf"/>
</dbReference>
<comment type="subcellular location">
    <subcellularLocation>
        <location evidence="1">Endoplasmic reticulum</location>
    </subcellularLocation>
</comment>
<sequence length="923" mass="99618">MSAAPAAPASCDRSSLRSRGPGAARAGPPRVTPSAAAPVVPVALKDPDALLEGWLRKRGVRIPGHWSERYFVLKDDRLLYYLKASDAVARGAYILDRTCVVSEVKPYTTSYDKRKTLHAFRIVWPEAVELMEGFEGGQAAEHENPAAPVSKEAGPRTSNRFVGPLSAMASLNSLSLSSTLAGARNAQSVEDTPSGKASMDPHVLSTSQPSSQTPHPPQSTTKIIRSANSFLESNKAGMTHRHGKRGATSVNEGAGHHRAGSSVANNSSTATLATGGAMVAMAVGGVVVGAMTAGLGLVAPMVVVGLTAATGSGAAVYGAAVPSSQTGLKTKQVALVLASESKESAKEWRSAMEAQIRWSQSFPGADWLSMVGLDRRLPARIGKGGSFKRSRRQDGQRPSNKLDDVERWGRAACWRPWGVYNGLRVYEIDHVTTRSGVVKRPAGLRDGLEGQGNGGITLFGGRRSRPSFPCRKLQLRVGATPLQTFIALVSVPCRVLNGVIERVRNVEHLDDQTDVIHLSLKPLFFWPTWTAPRDFCLLRSWRYDEDGTYVICYDSTTHRGCPPVDGFVRGSMHSVYTISPKRRSRRGIRSAESDEAPESLLTHILQVDPRGWIWHRLGYLDAFIMEMLCQGLDVRDLLEAERFMTVNVDTNEEGGTADTAVRGETPELGAEAGSATSSSGGRGSGTLVTHRPTVPADMWGDIDASSFVVRGPNYAATRLKIPSAAVAFRLLAVDLFELPEAVQNIAGHPNNRVQAAMAAGDCPSFVLVVQLQIPGAEQQLGYVTYFAPTDMSVLEEDTPLARLLKPFFFGRDDGYRDLRFKLIPKIVEGNWVVRKSVGSTPAILGTKLKQTYHKGTNYFELDVNIASSSVAAGVVRLAAGYAKTLVVDLALVIQGEAEDELPERVLAGWRINHMDLASAKRLE</sequence>
<dbReference type="Pfam" id="PF07059">
    <property type="entry name" value="EDR2_C"/>
    <property type="match status" value="1"/>
</dbReference>
<dbReference type="InterPro" id="IPR045096">
    <property type="entry name" value="EDR2-like"/>
</dbReference>
<dbReference type="InterPro" id="IPR001849">
    <property type="entry name" value="PH_domain"/>
</dbReference>
<dbReference type="OrthoDB" id="9970435at2759"/>
<keyword evidence="7" id="KW-1185">Reference proteome</keyword>
<evidence type="ECO:0008006" key="8">
    <source>
        <dbReference type="Google" id="ProtNLM"/>
    </source>
</evidence>
<keyword evidence="2" id="KW-0256">Endoplasmic reticulum</keyword>
<dbReference type="Pfam" id="PF00169">
    <property type="entry name" value="PH"/>
    <property type="match status" value="1"/>
</dbReference>
<dbReference type="SUPFAM" id="SSF50729">
    <property type="entry name" value="PH domain-like"/>
    <property type="match status" value="1"/>
</dbReference>
<evidence type="ECO:0000256" key="3">
    <source>
        <dbReference type="SAM" id="MobiDB-lite"/>
    </source>
</evidence>
<comment type="caution">
    <text evidence="6">The sequence shown here is derived from an EMBL/GenBank/DDBJ whole genome shotgun (WGS) entry which is preliminary data.</text>
</comment>
<dbReference type="InterPro" id="IPR002913">
    <property type="entry name" value="START_lipid-bd_dom"/>
</dbReference>
<dbReference type="InterPro" id="IPR009769">
    <property type="entry name" value="EDR2_C"/>
</dbReference>
<gene>
    <name evidence="6" type="ORF">NSK_006987</name>
</gene>
<feature type="region of interest" description="Disordered" evidence="3">
    <location>
        <begin position="140"/>
        <end position="161"/>
    </location>
</feature>
<dbReference type="CDD" id="cd00821">
    <property type="entry name" value="PH"/>
    <property type="match status" value="1"/>
</dbReference>
<evidence type="ECO:0000313" key="7">
    <source>
        <dbReference type="Proteomes" id="UP000355283"/>
    </source>
</evidence>
<dbReference type="GO" id="GO:0005783">
    <property type="term" value="C:endoplasmic reticulum"/>
    <property type="evidence" value="ECO:0007669"/>
    <property type="project" value="UniProtKB-SubCell"/>
</dbReference>
<feature type="region of interest" description="Disordered" evidence="3">
    <location>
        <begin position="650"/>
        <end position="687"/>
    </location>
</feature>
<feature type="domain" description="PH" evidence="4">
    <location>
        <begin position="48"/>
        <end position="357"/>
    </location>
</feature>
<dbReference type="Proteomes" id="UP000355283">
    <property type="component" value="Unassembled WGS sequence"/>
</dbReference>
<dbReference type="AlphaFoldDB" id="A0A4D9CZC4"/>
<evidence type="ECO:0000259" key="4">
    <source>
        <dbReference type="PROSITE" id="PS50003"/>
    </source>
</evidence>
<feature type="compositionally biased region" description="Low complexity" evidence="3">
    <location>
        <begin position="17"/>
        <end position="33"/>
    </location>
</feature>